<reference evidence="4" key="4">
    <citation type="submission" date="2025-08" db="UniProtKB">
        <authorList>
            <consortium name="Ensembl"/>
        </authorList>
    </citation>
    <scope>IDENTIFICATION</scope>
</reference>
<reference evidence="5" key="3">
    <citation type="journal article" date="2014" name="Nature">
        <title>Elephant shark genome provides unique insights into gnathostome evolution.</title>
        <authorList>
            <consortium name="International Elephant Shark Genome Sequencing Consortium"/>
            <person name="Venkatesh B."/>
            <person name="Lee A.P."/>
            <person name="Ravi V."/>
            <person name="Maurya A.K."/>
            <person name="Lian M.M."/>
            <person name="Swann J.B."/>
            <person name="Ohta Y."/>
            <person name="Flajnik M.F."/>
            <person name="Sutoh Y."/>
            <person name="Kasahara M."/>
            <person name="Hoon S."/>
            <person name="Gangu V."/>
            <person name="Roy S.W."/>
            <person name="Irimia M."/>
            <person name="Korzh V."/>
            <person name="Kondrychyn I."/>
            <person name="Lim Z.W."/>
            <person name="Tay B.H."/>
            <person name="Tohari S."/>
            <person name="Kong K.W."/>
            <person name="Ho S."/>
            <person name="Lorente-Galdos B."/>
            <person name="Quilez J."/>
            <person name="Marques-Bonet T."/>
            <person name="Raney B.J."/>
            <person name="Ingham P.W."/>
            <person name="Tay A."/>
            <person name="Hillier L.W."/>
            <person name="Minx P."/>
            <person name="Boehm T."/>
            <person name="Wilson R.K."/>
            <person name="Brenner S."/>
            <person name="Warren W.C."/>
        </authorList>
    </citation>
    <scope>NUCLEOTIDE SEQUENCE [LARGE SCALE GENOMIC DNA]</scope>
</reference>
<evidence type="ECO:0000256" key="2">
    <source>
        <dbReference type="ARBA" id="ARBA00022737"/>
    </source>
</evidence>
<feature type="repeat" description="WD" evidence="3">
    <location>
        <begin position="255"/>
        <end position="278"/>
    </location>
</feature>
<keyword evidence="5" id="KW-1185">Reference proteome</keyword>
<keyword evidence="1 3" id="KW-0853">WD repeat</keyword>
<name>A0A4W3IWM2_CALMI</name>
<dbReference type="Gene3D" id="2.130.10.10">
    <property type="entry name" value="YVTN repeat-like/Quinoprotein amine dehydrogenase"/>
    <property type="match status" value="1"/>
</dbReference>
<reference evidence="5" key="2">
    <citation type="journal article" date="2007" name="PLoS Biol.">
        <title>Survey sequencing and comparative analysis of the elephant shark (Callorhinchus milii) genome.</title>
        <authorList>
            <person name="Venkatesh B."/>
            <person name="Kirkness E.F."/>
            <person name="Loh Y.H."/>
            <person name="Halpern A.L."/>
            <person name="Lee A.P."/>
            <person name="Johnson J."/>
            <person name="Dandona N."/>
            <person name="Viswanathan L.D."/>
            <person name="Tay A."/>
            <person name="Venter J.C."/>
            <person name="Strausberg R.L."/>
            <person name="Brenner S."/>
        </authorList>
    </citation>
    <scope>NUCLEOTIDE SEQUENCE [LARGE SCALE GENOMIC DNA]</scope>
</reference>
<dbReference type="STRING" id="7868.ENSCMIP00000031771"/>
<evidence type="ECO:0000256" key="1">
    <source>
        <dbReference type="ARBA" id="ARBA00022574"/>
    </source>
</evidence>
<proteinExistence type="predicted"/>
<evidence type="ECO:0000313" key="4">
    <source>
        <dbReference type="Ensembl" id="ENSCMIP00000031771.1"/>
    </source>
</evidence>
<dbReference type="GeneTree" id="ENSGT00390000018606"/>
<feature type="repeat" description="WD" evidence="3">
    <location>
        <begin position="366"/>
        <end position="407"/>
    </location>
</feature>
<dbReference type="PANTHER" id="PTHR19854:SF1">
    <property type="entry name" value="GUANINE NUCLEOTIDE-BINDING PROTEIN SUBUNIT BETA-LIKE PROTEIN 1"/>
    <property type="match status" value="1"/>
</dbReference>
<dbReference type="SMART" id="SM00320">
    <property type="entry name" value="WD40"/>
    <property type="match status" value="4"/>
</dbReference>
<dbReference type="PROSITE" id="PS50294">
    <property type="entry name" value="WD_REPEATS_REGION"/>
    <property type="match status" value="1"/>
</dbReference>
<dbReference type="InterPro" id="IPR001680">
    <property type="entry name" value="WD40_rpt"/>
</dbReference>
<accession>A0A4W3IWM2</accession>
<keyword evidence="2" id="KW-0677">Repeat</keyword>
<sequence>NLTLPSAHTYTHTHTQTDTLKHTHTYTYSTYVFAHNSQTLHSVFTVYPVKRFENLQPAARCLRSTGSGLLLVPRALCSSSLAVLSAASPRNSETLSLNTCASAPPSPFSHLPLRPLPNVSLPPPPPTPELGSGLLCHCQALWDATLCEGALCKCKLLSPSQGRDSAVRVWDLAEGRSAVTDSIPVESYGFCQGSLLEDNAGHYLLALPGKATSEVKIIDVVNKTPVCTLNPAADAKLGMPMCLKLWQLEPCSRPLLLAGYEDGSVTLWDVSEGRMLTRLACQREPVMCLDFDPQKAKGICGSSAKLLSSWTLDRQQSLKSQEVLELVNPGVAQVCLRQDKRILATAGWDQRIRVFSWKKLKALAVLQYHTDSVHCVTFSDHSALSPRLLAAGSKDQLISLWSLYNQM</sequence>
<dbReference type="InterPro" id="IPR036322">
    <property type="entry name" value="WD40_repeat_dom_sf"/>
</dbReference>
<dbReference type="Pfam" id="PF00400">
    <property type="entry name" value="WD40"/>
    <property type="match status" value="1"/>
</dbReference>
<protein>
    <submittedName>
        <fullName evidence="4">Guanine nucleotide binding protein (G protein), beta polypeptide 1-like</fullName>
    </submittedName>
</protein>
<dbReference type="InParanoid" id="A0A4W3IWM2"/>
<dbReference type="PROSITE" id="PS50082">
    <property type="entry name" value="WD_REPEATS_2"/>
    <property type="match status" value="2"/>
</dbReference>
<reference evidence="5" key="1">
    <citation type="journal article" date="2006" name="Science">
        <title>Ancient noncoding elements conserved in the human genome.</title>
        <authorList>
            <person name="Venkatesh B."/>
            <person name="Kirkness E.F."/>
            <person name="Loh Y.H."/>
            <person name="Halpern A.L."/>
            <person name="Lee A.P."/>
            <person name="Johnson J."/>
            <person name="Dandona N."/>
            <person name="Viswanathan L.D."/>
            <person name="Tay A."/>
            <person name="Venter J.C."/>
            <person name="Strausberg R.L."/>
            <person name="Brenner S."/>
        </authorList>
    </citation>
    <scope>NUCLEOTIDE SEQUENCE [LARGE SCALE GENOMIC DNA]</scope>
</reference>
<evidence type="ECO:0000313" key="5">
    <source>
        <dbReference type="Proteomes" id="UP000314986"/>
    </source>
</evidence>
<evidence type="ECO:0000256" key="3">
    <source>
        <dbReference type="PROSITE-ProRule" id="PRU00221"/>
    </source>
</evidence>
<dbReference type="AlphaFoldDB" id="A0A4W3IWM2"/>
<dbReference type="Proteomes" id="UP000314986">
    <property type="component" value="Unassembled WGS sequence"/>
</dbReference>
<organism evidence="4 5">
    <name type="scientific">Callorhinchus milii</name>
    <name type="common">Ghost shark</name>
    <dbReference type="NCBI Taxonomy" id="7868"/>
    <lineage>
        <taxon>Eukaryota</taxon>
        <taxon>Metazoa</taxon>
        <taxon>Chordata</taxon>
        <taxon>Craniata</taxon>
        <taxon>Vertebrata</taxon>
        <taxon>Chondrichthyes</taxon>
        <taxon>Holocephali</taxon>
        <taxon>Chimaeriformes</taxon>
        <taxon>Callorhinchidae</taxon>
        <taxon>Callorhinchus</taxon>
    </lineage>
</organism>
<dbReference type="InterPro" id="IPR015943">
    <property type="entry name" value="WD40/YVTN_repeat-like_dom_sf"/>
</dbReference>
<dbReference type="SUPFAM" id="SSF50978">
    <property type="entry name" value="WD40 repeat-like"/>
    <property type="match status" value="1"/>
</dbReference>
<dbReference type="Ensembl" id="ENSCMIT00000032257.1">
    <property type="protein sequence ID" value="ENSCMIP00000031771.1"/>
    <property type="gene ID" value="ENSCMIG00000013610.1"/>
</dbReference>
<reference evidence="4" key="5">
    <citation type="submission" date="2025-09" db="UniProtKB">
        <authorList>
            <consortium name="Ensembl"/>
        </authorList>
    </citation>
    <scope>IDENTIFICATION</scope>
</reference>
<dbReference type="PANTHER" id="PTHR19854">
    <property type="entry name" value="TRANSDUCIN BETA-LIKE 3"/>
    <property type="match status" value="1"/>
</dbReference>